<evidence type="ECO:0000313" key="16">
    <source>
        <dbReference type="Proteomes" id="UP000651010"/>
    </source>
</evidence>
<keyword evidence="1 10" id="KW-0963">Cytoplasm</keyword>
<evidence type="ECO:0000256" key="6">
    <source>
        <dbReference type="ARBA" id="ARBA00022960"/>
    </source>
</evidence>
<proteinExistence type="inferred from homology"/>
<dbReference type="InterPro" id="IPR000713">
    <property type="entry name" value="Mur_ligase_N"/>
</dbReference>
<dbReference type="InterPro" id="IPR005863">
    <property type="entry name" value="UDP-N-AcMur_synth"/>
</dbReference>
<evidence type="ECO:0000256" key="3">
    <source>
        <dbReference type="ARBA" id="ARBA00022618"/>
    </source>
</evidence>
<comment type="function">
    <text evidence="10 11">Involved in cell wall formation. Catalyzes the final step in the synthesis of UDP-N-acetylmuramoyl-pentapeptide, the precursor of murein.</text>
</comment>
<dbReference type="GO" id="GO:0016874">
    <property type="term" value="F:ligase activity"/>
    <property type="evidence" value="ECO:0007669"/>
    <property type="project" value="UniProtKB-KW"/>
</dbReference>
<feature type="binding site" evidence="10">
    <location>
        <begin position="105"/>
        <end position="111"/>
    </location>
    <ligand>
        <name>ATP</name>
        <dbReference type="ChEBI" id="CHEBI:30616"/>
    </ligand>
</feature>
<comment type="pathway">
    <text evidence="10 11">Cell wall biogenesis; peptidoglycan biosynthesis.</text>
</comment>
<feature type="domain" description="Mur ligase central" evidence="14">
    <location>
        <begin position="103"/>
        <end position="290"/>
    </location>
</feature>
<keyword evidence="7 10" id="KW-0573">Peptidoglycan synthesis</keyword>
<dbReference type="InterPro" id="IPR035911">
    <property type="entry name" value="MurE/MurF_N"/>
</dbReference>
<feature type="domain" description="Mur ligase N-terminal catalytic" evidence="12">
    <location>
        <begin position="22"/>
        <end position="90"/>
    </location>
</feature>
<dbReference type="SUPFAM" id="SSF53244">
    <property type="entry name" value="MurD-like peptide ligases, peptide-binding domain"/>
    <property type="match status" value="1"/>
</dbReference>
<dbReference type="EC" id="6.3.2.10" evidence="10 11"/>
<evidence type="ECO:0000313" key="15">
    <source>
        <dbReference type="EMBL" id="MBE1161360.1"/>
    </source>
</evidence>
<protein>
    <recommendedName>
        <fullName evidence="10 11">UDP-N-acetylmuramoyl-tripeptide--D-alanyl-D-alanine ligase</fullName>
        <ecNumber evidence="10 11">6.3.2.10</ecNumber>
    </recommendedName>
    <alternativeName>
        <fullName evidence="10">D-alanyl-D-alanine-adding enzyme</fullName>
    </alternativeName>
</protein>
<evidence type="ECO:0000256" key="2">
    <source>
        <dbReference type="ARBA" id="ARBA00022598"/>
    </source>
</evidence>
<keyword evidence="4 10" id="KW-0547">Nucleotide-binding</keyword>
<dbReference type="NCBIfam" id="TIGR01143">
    <property type="entry name" value="murF"/>
    <property type="match status" value="1"/>
</dbReference>
<dbReference type="Proteomes" id="UP000651010">
    <property type="component" value="Unassembled WGS sequence"/>
</dbReference>
<dbReference type="PANTHER" id="PTHR43024">
    <property type="entry name" value="UDP-N-ACETYLMURAMOYL-TRIPEPTIDE--D-ALANYL-D-ALANINE LIGASE"/>
    <property type="match status" value="1"/>
</dbReference>
<dbReference type="EMBL" id="JACZZA010000008">
    <property type="protein sequence ID" value="MBE1161360.1"/>
    <property type="molecule type" value="Genomic_DNA"/>
</dbReference>
<dbReference type="PANTHER" id="PTHR43024:SF1">
    <property type="entry name" value="UDP-N-ACETYLMURAMOYL-TRIPEPTIDE--D-ALANYL-D-ALANINE LIGASE"/>
    <property type="match status" value="1"/>
</dbReference>
<reference evidence="15 16" key="1">
    <citation type="submission" date="2020-09" db="EMBL/GenBank/DDBJ databases">
        <title>Dyella sp. 7MK23 isolated from forest soil.</title>
        <authorList>
            <person name="Fu J."/>
        </authorList>
    </citation>
    <scope>NUCLEOTIDE SEQUENCE [LARGE SCALE GENOMIC DNA]</scope>
    <source>
        <strain evidence="15 16">7MK23</strain>
    </source>
</reference>
<evidence type="ECO:0000256" key="4">
    <source>
        <dbReference type="ARBA" id="ARBA00022741"/>
    </source>
</evidence>
<dbReference type="Gene3D" id="3.40.1390.10">
    <property type="entry name" value="MurE/MurF, N-terminal domain"/>
    <property type="match status" value="1"/>
</dbReference>
<sequence length="455" mass="47740">MMRLSAIAMWTHGHLLGSDTDIATVQIDSRKIKPGDLFAAFKGERVDGHDYLADAKARGAAAALVERRVDSDLPQVQVDNVELALGDLASAVRAQRNARVIGITGSNGKTTVKTLTASILSRHGRTHFNAGSFNNEIGLPLTLLWMPEDTEYAVLEMGAGKPGDIDYLAAIARPDIGLVNLIAPAHLERMGTVEMVAETKGAVYRALPADGVAIINADDAFASFFAGLAGGRKLLRFGLDHKADIGADILEQRVDGSHFVLSTPHGDADVQLPLPGRHNIANALAASAIALALDVPLDTIVEGLEQATAVEGRLKRIAMPDGWTLIDDSYNANPSSMHAAIDTLALADGERWLVIGDMAELGADARALHAGVGRHARERGIQKLFAVGPLSAAAVEAFGAGARHFADKASLIDALHAQLQAGVTCLVKGSHSAGMEHVVTALKSGQSKEGAPHAA</sequence>
<dbReference type="Gene3D" id="3.40.1190.10">
    <property type="entry name" value="Mur-like, catalytic domain"/>
    <property type="match status" value="1"/>
</dbReference>
<evidence type="ECO:0000256" key="9">
    <source>
        <dbReference type="ARBA" id="ARBA00023316"/>
    </source>
</evidence>
<evidence type="ECO:0000259" key="14">
    <source>
        <dbReference type="Pfam" id="PF08245"/>
    </source>
</evidence>
<evidence type="ECO:0000259" key="13">
    <source>
        <dbReference type="Pfam" id="PF02875"/>
    </source>
</evidence>
<dbReference type="Pfam" id="PF08245">
    <property type="entry name" value="Mur_ligase_M"/>
    <property type="match status" value="1"/>
</dbReference>
<name>A0ABR9GBE3_9GAMM</name>
<evidence type="ECO:0000256" key="10">
    <source>
        <dbReference type="HAMAP-Rule" id="MF_02019"/>
    </source>
</evidence>
<evidence type="ECO:0000256" key="11">
    <source>
        <dbReference type="RuleBase" id="RU004136"/>
    </source>
</evidence>
<dbReference type="RefSeq" id="WP_192556217.1">
    <property type="nucleotide sequence ID" value="NZ_JACZZA010000008.1"/>
</dbReference>
<dbReference type="InterPro" id="IPR051046">
    <property type="entry name" value="MurCDEF_CellWall_CoF430Synth"/>
</dbReference>
<keyword evidence="9 10" id="KW-0961">Cell wall biogenesis/degradation</keyword>
<evidence type="ECO:0000256" key="5">
    <source>
        <dbReference type="ARBA" id="ARBA00022840"/>
    </source>
</evidence>
<evidence type="ECO:0000256" key="7">
    <source>
        <dbReference type="ARBA" id="ARBA00022984"/>
    </source>
</evidence>
<dbReference type="SUPFAM" id="SSF53623">
    <property type="entry name" value="MurD-like peptide ligases, catalytic domain"/>
    <property type="match status" value="1"/>
</dbReference>
<dbReference type="HAMAP" id="MF_02019">
    <property type="entry name" value="MurF"/>
    <property type="match status" value="1"/>
</dbReference>
<keyword evidence="3 10" id="KW-0132">Cell division</keyword>
<dbReference type="Gene3D" id="3.90.190.20">
    <property type="entry name" value="Mur ligase, C-terminal domain"/>
    <property type="match status" value="1"/>
</dbReference>
<comment type="subcellular location">
    <subcellularLocation>
        <location evidence="10 11">Cytoplasm</location>
    </subcellularLocation>
</comment>
<accession>A0ABR9GBE3</accession>
<comment type="similarity">
    <text evidence="10">Belongs to the MurCDEF family. MurF subfamily.</text>
</comment>
<evidence type="ECO:0000256" key="8">
    <source>
        <dbReference type="ARBA" id="ARBA00023306"/>
    </source>
</evidence>
<dbReference type="InterPro" id="IPR036565">
    <property type="entry name" value="Mur-like_cat_sf"/>
</dbReference>
<dbReference type="InterPro" id="IPR004101">
    <property type="entry name" value="Mur_ligase_C"/>
</dbReference>
<feature type="domain" description="Mur ligase C-terminal" evidence="13">
    <location>
        <begin position="312"/>
        <end position="430"/>
    </location>
</feature>
<dbReference type="Pfam" id="PF01225">
    <property type="entry name" value="Mur_ligase"/>
    <property type="match status" value="1"/>
</dbReference>
<keyword evidence="16" id="KW-1185">Reference proteome</keyword>
<keyword evidence="2 10" id="KW-0436">Ligase</keyword>
<dbReference type="InterPro" id="IPR013221">
    <property type="entry name" value="Mur_ligase_cen"/>
</dbReference>
<dbReference type="SUPFAM" id="SSF63418">
    <property type="entry name" value="MurE/MurF N-terminal domain"/>
    <property type="match status" value="1"/>
</dbReference>
<dbReference type="Pfam" id="PF02875">
    <property type="entry name" value="Mur_ligase_C"/>
    <property type="match status" value="1"/>
</dbReference>
<dbReference type="InterPro" id="IPR036615">
    <property type="entry name" value="Mur_ligase_C_dom_sf"/>
</dbReference>
<keyword evidence="6 10" id="KW-0133">Cell shape</keyword>
<keyword evidence="5 10" id="KW-0067">ATP-binding</keyword>
<comment type="caution">
    <text evidence="15">The sequence shown here is derived from an EMBL/GenBank/DDBJ whole genome shotgun (WGS) entry which is preliminary data.</text>
</comment>
<gene>
    <name evidence="10" type="primary">murF</name>
    <name evidence="15" type="ORF">IGX34_13325</name>
</gene>
<keyword evidence="8 10" id="KW-0131">Cell cycle</keyword>
<evidence type="ECO:0000256" key="1">
    <source>
        <dbReference type="ARBA" id="ARBA00022490"/>
    </source>
</evidence>
<comment type="catalytic activity">
    <reaction evidence="10 11">
        <text>D-alanyl-D-alanine + UDP-N-acetyl-alpha-D-muramoyl-L-alanyl-gamma-D-glutamyl-meso-2,6-diaminopimelate + ATP = UDP-N-acetyl-alpha-D-muramoyl-L-alanyl-gamma-D-glutamyl-meso-2,6-diaminopimeloyl-D-alanyl-D-alanine + ADP + phosphate + H(+)</text>
        <dbReference type="Rhea" id="RHEA:28374"/>
        <dbReference type="ChEBI" id="CHEBI:15378"/>
        <dbReference type="ChEBI" id="CHEBI:30616"/>
        <dbReference type="ChEBI" id="CHEBI:43474"/>
        <dbReference type="ChEBI" id="CHEBI:57822"/>
        <dbReference type="ChEBI" id="CHEBI:61386"/>
        <dbReference type="ChEBI" id="CHEBI:83905"/>
        <dbReference type="ChEBI" id="CHEBI:456216"/>
        <dbReference type="EC" id="6.3.2.10"/>
    </reaction>
</comment>
<evidence type="ECO:0000259" key="12">
    <source>
        <dbReference type="Pfam" id="PF01225"/>
    </source>
</evidence>
<organism evidence="15 16">
    <name type="scientific">Dyella acidiphila</name>
    <dbReference type="NCBI Taxonomy" id="2775866"/>
    <lineage>
        <taxon>Bacteria</taxon>
        <taxon>Pseudomonadati</taxon>
        <taxon>Pseudomonadota</taxon>
        <taxon>Gammaproteobacteria</taxon>
        <taxon>Lysobacterales</taxon>
        <taxon>Rhodanobacteraceae</taxon>
        <taxon>Dyella</taxon>
    </lineage>
</organism>